<dbReference type="PROSITE" id="PS50850">
    <property type="entry name" value="MFS"/>
    <property type="match status" value="1"/>
</dbReference>
<feature type="transmembrane region" description="Helical" evidence="6">
    <location>
        <begin position="219"/>
        <end position="236"/>
    </location>
</feature>
<feature type="transmembrane region" description="Helical" evidence="6">
    <location>
        <begin position="87"/>
        <end position="106"/>
    </location>
</feature>
<dbReference type="InterPro" id="IPR036259">
    <property type="entry name" value="MFS_trans_sf"/>
</dbReference>
<dbReference type="Gene3D" id="1.20.1720.10">
    <property type="entry name" value="Multidrug resistance protein D"/>
    <property type="match status" value="1"/>
</dbReference>
<feature type="transmembrane region" description="Helical" evidence="6">
    <location>
        <begin position="21"/>
        <end position="44"/>
    </location>
</feature>
<evidence type="ECO:0000256" key="2">
    <source>
        <dbReference type="ARBA" id="ARBA00022448"/>
    </source>
</evidence>
<name>A0A939T268_9ACTN</name>
<accession>A0A939T268</accession>
<comment type="caution">
    <text evidence="8">The sequence shown here is derived from an EMBL/GenBank/DDBJ whole genome shotgun (WGS) entry which is preliminary data.</text>
</comment>
<dbReference type="Pfam" id="PF07690">
    <property type="entry name" value="MFS_1"/>
    <property type="match status" value="1"/>
</dbReference>
<evidence type="ECO:0000313" key="9">
    <source>
        <dbReference type="Proteomes" id="UP000669179"/>
    </source>
</evidence>
<keyword evidence="9" id="KW-1185">Reference proteome</keyword>
<dbReference type="InterPro" id="IPR020846">
    <property type="entry name" value="MFS_dom"/>
</dbReference>
<feature type="transmembrane region" description="Helical" evidence="6">
    <location>
        <begin position="112"/>
        <end position="133"/>
    </location>
</feature>
<feature type="transmembrane region" description="Helical" evidence="6">
    <location>
        <begin position="56"/>
        <end position="75"/>
    </location>
</feature>
<evidence type="ECO:0000256" key="6">
    <source>
        <dbReference type="SAM" id="Phobius"/>
    </source>
</evidence>
<sequence>MTSTTLPRQGRTRPQGFGARFVAAVSLGSTLNPINSSIIAVALVSVGHAFDVGADTTTWLVSALYLATAVGQPTMGRLADRLGPRRVYLLGTALVGTGGLLGFAGWSLPALVAARVIIGLGTSAAYPAAMAMVRRQSQRLHQETPPGVLGALAIAGQVSMAVGPPLGGLLIAAGGWRLTFLINVPLALIGAVAALAWLPKDDPRDTATSPWRALDPTGVLLFTGALTALLVFLMNLKDPRWWLLGMALALLAAMTTWELRTTAPFIDLRMLAHNRALTTTYLRYGVTMLVTYCFVYGWTLWLEQSTGRTASGAGLLMLPSFLVATAVSAYAARRRVWPCLVAGTVTLTIGCGALLLLDHSTPLWALLAVSVVFGAQNGLNIVTNQAAMYAQAPAAATGAAAGLLRTFMYLGAIASAALIGLAYGPRATDAGLHHLAAVLTIVSAALIVATALDRTLRTNPTKS</sequence>
<evidence type="ECO:0000256" key="1">
    <source>
        <dbReference type="ARBA" id="ARBA00004429"/>
    </source>
</evidence>
<evidence type="ECO:0000313" key="8">
    <source>
        <dbReference type="EMBL" id="MBO2446063.1"/>
    </source>
</evidence>
<feature type="transmembrane region" description="Helical" evidence="6">
    <location>
        <begin position="313"/>
        <end position="332"/>
    </location>
</feature>
<organism evidence="8 9">
    <name type="scientific">Actinomadura barringtoniae</name>
    <dbReference type="NCBI Taxonomy" id="1427535"/>
    <lineage>
        <taxon>Bacteria</taxon>
        <taxon>Bacillati</taxon>
        <taxon>Actinomycetota</taxon>
        <taxon>Actinomycetes</taxon>
        <taxon>Streptosporangiales</taxon>
        <taxon>Thermomonosporaceae</taxon>
        <taxon>Actinomadura</taxon>
    </lineage>
</organism>
<evidence type="ECO:0000256" key="3">
    <source>
        <dbReference type="ARBA" id="ARBA00022692"/>
    </source>
</evidence>
<keyword evidence="2" id="KW-0813">Transport</keyword>
<comment type="subcellular location">
    <subcellularLocation>
        <location evidence="1">Cell inner membrane</location>
        <topology evidence="1">Multi-pass membrane protein</topology>
    </subcellularLocation>
</comment>
<dbReference type="PANTHER" id="PTHR23501:SF191">
    <property type="entry name" value="VACUOLAR BASIC AMINO ACID TRANSPORTER 4"/>
    <property type="match status" value="1"/>
</dbReference>
<feature type="transmembrane region" description="Helical" evidence="6">
    <location>
        <begin position="145"/>
        <end position="166"/>
    </location>
</feature>
<gene>
    <name evidence="8" type="ORF">J4573_03110</name>
</gene>
<keyword evidence="3 6" id="KW-0812">Transmembrane</keyword>
<feature type="transmembrane region" description="Helical" evidence="6">
    <location>
        <begin position="339"/>
        <end position="357"/>
    </location>
</feature>
<evidence type="ECO:0000256" key="5">
    <source>
        <dbReference type="ARBA" id="ARBA00023136"/>
    </source>
</evidence>
<dbReference type="AlphaFoldDB" id="A0A939T268"/>
<feature type="transmembrane region" description="Helical" evidence="6">
    <location>
        <begin position="242"/>
        <end position="260"/>
    </location>
</feature>
<feature type="transmembrane region" description="Helical" evidence="6">
    <location>
        <begin position="178"/>
        <end position="198"/>
    </location>
</feature>
<dbReference type="GO" id="GO:0022857">
    <property type="term" value="F:transmembrane transporter activity"/>
    <property type="evidence" value="ECO:0007669"/>
    <property type="project" value="InterPro"/>
</dbReference>
<dbReference type="GO" id="GO:0005886">
    <property type="term" value="C:plasma membrane"/>
    <property type="evidence" value="ECO:0007669"/>
    <property type="project" value="UniProtKB-SubCell"/>
</dbReference>
<evidence type="ECO:0000259" key="7">
    <source>
        <dbReference type="PROSITE" id="PS50850"/>
    </source>
</evidence>
<dbReference type="RefSeq" id="WP_208253634.1">
    <property type="nucleotide sequence ID" value="NZ_JAGEOJ010000001.1"/>
</dbReference>
<dbReference type="PANTHER" id="PTHR23501">
    <property type="entry name" value="MAJOR FACILITATOR SUPERFAMILY"/>
    <property type="match status" value="1"/>
</dbReference>
<protein>
    <submittedName>
        <fullName evidence="8">MFS transporter</fullName>
    </submittedName>
</protein>
<dbReference type="InterPro" id="IPR011701">
    <property type="entry name" value="MFS"/>
</dbReference>
<dbReference type="Gene3D" id="1.20.1250.20">
    <property type="entry name" value="MFS general substrate transporter like domains"/>
    <property type="match status" value="1"/>
</dbReference>
<feature type="transmembrane region" description="Helical" evidence="6">
    <location>
        <begin position="430"/>
        <end position="452"/>
    </location>
</feature>
<reference evidence="8" key="1">
    <citation type="submission" date="2021-03" db="EMBL/GenBank/DDBJ databases">
        <authorList>
            <person name="Kanchanasin P."/>
            <person name="Saeng-In P."/>
            <person name="Phongsopitanun W."/>
            <person name="Yuki M."/>
            <person name="Kudo T."/>
            <person name="Ohkuma M."/>
            <person name="Tanasupawat S."/>
        </authorList>
    </citation>
    <scope>NUCLEOTIDE SEQUENCE</scope>
    <source>
        <strain evidence="8">GKU 128</strain>
    </source>
</reference>
<dbReference type="EMBL" id="JAGEOJ010000001">
    <property type="protein sequence ID" value="MBO2446063.1"/>
    <property type="molecule type" value="Genomic_DNA"/>
</dbReference>
<feature type="domain" description="Major facilitator superfamily (MFS) profile" evidence="7">
    <location>
        <begin position="21"/>
        <end position="455"/>
    </location>
</feature>
<keyword evidence="5 6" id="KW-0472">Membrane</keyword>
<feature type="transmembrane region" description="Helical" evidence="6">
    <location>
        <begin position="281"/>
        <end position="301"/>
    </location>
</feature>
<feature type="transmembrane region" description="Helical" evidence="6">
    <location>
        <begin position="363"/>
        <end position="382"/>
    </location>
</feature>
<dbReference type="Proteomes" id="UP000669179">
    <property type="component" value="Unassembled WGS sequence"/>
</dbReference>
<evidence type="ECO:0000256" key="4">
    <source>
        <dbReference type="ARBA" id="ARBA00022989"/>
    </source>
</evidence>
<keyword evidence="4 6" id="KW-1133">Transmembrane helix</keyword>
<dbReference type="SUPFAM" id="SSF103473">
    <property type="entry name" value="MFS general substrate transporter"/>
    <property type="match status" value="1"/>
</dbReference>
<feature type="transmembrane region" description="Helical" evidence="6">
    <location>
        <begin position="403"/>
        <end position="424"/>
    </location>
</feature>
<proteinExistence type="predicted"/>